<dbReference type="EMBL" id="JBHRTF010000004">
    <property type="protein sequence ID" value="MFC3116390.1"/>
    <property type="molecule type" value="Genomic_DNA"/>
</dbReference>
<dbReference type="Gene3D" id="3.40.50.2000">
    <property type="entry name" value="Glycogen Phosphorylase B"/>
    <property type="match status" value="2"/>
</dbReference>
<dbReference type="SUPFAM" id="SSF53756">
    <property type="entry name" value="UDP-Glycosyltransferase/glycogen phosphorylase"/>
    <property type="match status" value="1"/>
</dbReference>
<evidence type="ECO:0000313" key="4">
    <source>
        <dbReference type="EMBL" id="MFC3116390.1"/>
    </source>
</evidence>
<accession>A0ABV7FIE0</accession>
<name>A0ABV7FIE0_9GAMM</name>
<keyword evidence="4" id="KW-0328">Glycosyltransferase</keyword>
<dbReference type="PANTHER" id="PTHR46401">
    <property type="entry name" value="GLYCOSYLTRANSFERASE WBBK-RELATED"/>
    <property type="match status" value="1"/>
</dbReference>
<dbReference type="GO" id="GO:0016757">
    <property type="term" value="F:glycosyltransferase activity"/>
    <property type="evidence" value="ECO:0007669"/>
    <property type="project" value="UniProtKB-KW"/>
</dbReference>
<proteinExistence type="predicted"/>
<keyword evidence="1 4" id="KW-0808">Transferase</keyword>
<evidence type="ECO:0000256" key="1">
    <source>
        <dbReference type="ARBA" id="ARBA00022679"/>
    </source>
</evidence>
<dbReference type="RefSeq" id="WP_378119588.1">
    <property type="nucleotide sequence ID" value="NZ_JBHRTF010000004.1"/>
</dbReference>
<evidence type="ECO:0000313" key="5">
    <source>
        <dbReference type="Proteomes" id="UP001595555"/>
    </source>
</evidence>
<gene>
    <name evidence="4" type="ORF">ACFODX_12530</name>
</gene>
<protein>
    <submittedName>
        <fullName evidence="4">Glycosyltransferase family 4 protein</fullName>
        <ecNumber evidence="4">2.4.-.-</ecNumber>
    </submittedName>
</protein>
<keyword evidence="5" id="KW-1185">Reference proteome</keyword>
<dbReference type="EC" id="2.4.-.-" evidence="4"/>
<sequence>MHTSHNPEPTKPIEAAPIKVTHIVRQYLPSIGGMEEVVRNIARHQLRHGQKATRIITLNRLFRNSRQALPEREAIEGIEVIRLPYKGSSRYPLCPAVFKYLKDADVIHVHGVDFFYDFLAATKWLHRRPLVLSTHGGFFHTHFASGAKQAYFHSITRLSSNAYDRVIATSANDGDLFRKIMDGQKLEVIENGVDVDKYAGCAADQLTPTLMYFGRWSANKGLLETLALFAQLQHQHPEWRLIIAGREYDHSLAELTNAARELGISEAVTLAANPSDEEIKALLKRASYFICLSGHEGFGIAPIEAMSAGLTPILSAIPPFRRLYDQSGLGICVEPAQQLPQAIAKLLQLHAQGEIGYQARVKAAQRFAAQYAWPKVADRYLALYHQLGGKA</sequence>
<feature type="domain" description="Glycosyltransferase subfamily 4-like N-terminal" evidence="3">
    <location>
        <begin position="31"/>
        <end position="196"/>
    </location>
</feature>
<dbReference type="CDD" id="cd03801">
    <property type="entry name" value="GT4_PimA-like"/>
    <property type="match status" value="1"/>
</dbReference>
<dbReference type="Pfam" id="PF00534">
    <property type="entry name" value="Glycos_transf_1"/>
    <property type="match status" value="1"/>
</dbReference>
<evidence type="ECO:0000259" key="2">
    <source>
        <dbReference type="Pfam" id="PF00534"/>
    </source>
</evidence>
<feature type="domain" description="Glycosyl transferase family 1" evidence="2">
    <location>
        <begin position="208"/>
        <end position="349"/>
    </location>
</feature>
<dbReference type="Proteomes" id="UP001595555">
    <property type="component" value="Unassembled WGS sequence"/>
</dbReference>
<dbReference type="InterPro" id="IPR028098">
    <property type="entry name" value="Glyco_trans_4-like_N"/>
</dbReference>
<organism evidence="4 5">
    <name type="scientific">Cellvibrio fontiphilus</name>
    <dbReference type="NCBI Taxonomy" id="1815559"/>
    <lineage>
        <taxon>Bacteria</taxon>
        <taxon>Pseudomonadati</taxon>
        <taxon>Pseudomonadota</taxon>
        <taxon>Gammaproteobacteria</taxon>
        <taxon>Cellvibrionales</taxon>
        <taxon>Cellvibrionaceae</taxon>
        <taxon>Cellvibrio</taxon>
    </lineage>
</organism>
<dbReference type="InterPro" id="IPR001296">
    <property type="entry name" value="Glyco_trans_1"/>
</dbReference>
<dbReference type="Pfam" id="PF13439">
    <property type="entry name" value="Glyco_transf_4"/>
    <property type="match status" value="1"/>
</dbReference>
<dbReference type="PANTHER" id="PTHR46401:SF2">
    <property type="entry name" value="GLYCOSYLTRANSFERASE WBBK-RELATED"/>
    <property type="match status" value="1"/>
</dbReference>
<reference evidence="5" key="1">
    <citation type="journal article" date="2019" name="Int. J. Syst. Evol. Microbiol.">
        <title>The Global Catalogue of Microorganisms (GCM) 10K type strain sequencing project: providing services to taxonomists for standard genome sequencing and annotation.</title>
        <authorList>
            <consortium name="The Broad Institute Genomics Platform"/>
            <consortium name="The Broad Institute Genome Sequencing Center for Infectious Disease"/>
            <person name="Wu L."/>
            <person name="Ma J."/>
        </authorList>
    </citation>
    <scope>NUCLEOTIDE SEQUENCE [LARGE SCALE GENOMIC DNA]</scope>
    <source>
        <strain evidence="5">KCTC 52237</strain>
    </source>
</reference>
<comment type="caution">
    <text evidence="4">The sequence shown here is derived from an EMBL/GenBank/DDBJ whole genome shotgun (WGS) entry which is preliminary data.</text>
</comment>
<evidence type="ECO:0000259" key="3">
    <source>
        <dbReference type="Pfam" id="PF13439"/>
    </source>
</evidence>